<feature type="compositionally biased region" description="Pro residues" evidence="1">
    <location>
        <begin position="22"/>
        <end position="35"/>
    </location>
</feature>
<protein>
    <submittedName>
        <fullName evidence="2">Uncharacterized protein</fullName>
    </submittedName>
</protein>
<evidence type="ECO:0000256" key="1">
    <source>
        <dbReference type="SAM" id="MobiDB-lite"/>
    </source>
</evidence>
<dbReference type="PANTHER" id="PTHR33052">
    <property type="entry name" value="DUF4228 DOMAIN PROTEIN-RELATED"/>
    <property type="match status" value="1"/>
</dbReference>
<feature type="region of interest" description="Disordered" evidence="1">
    <location>
        <begin position="16"/>
        <end position="35"/>
    </location>
</feature>
<feature type="compositionally biased region" description="Low complexity" evidence="1">
    <location>
        <begin position="221"/>
        <end position="230"/>
    </location>
</feature>
<evidence type="ECO:0000313" key="3">
    <source>
        <dbReference type="Proteomes" id="UP001327560"/>
    </source>
</evidence>
<name>A0AAQ3L381_9LILI</name>
<evidence type="ECO:0000313" key="2">
    <source>
        <dbReference type="EMBL" id="WOL19509.1"/>
    </source>
</evidence>
<dbReference type="AlphaFoldDB" id="A0AAQ3L381"/>
<accession>A0AAQ3L381</accession>
<sequence length="260" mass="27566">MGPHKEVAAFAVVTRDSKGFPSSPPPPMTTLPTSPLPPPPYILGRALNSPLVLSSSSSSIYMGACLSSSFATIPTYPAPKTAKVVAVDGSLREYSSEVKVREVLALHHPPAAWFICSSDELYCNTKIPALRSQDSLKLGQLYFVLPVVRLGYPLSGSDMAALAIKASVALSALAAARSKGHAGRRAIQVMPVAAEVAGGVLCSLDDDDDDGNVNREGGSSGKLSTSTSLKRSASFRGNSRLRRRYSYKEIRLSTIEEVAE</sequence>
<dbReference type="EMBL" id="CP136898">
    <property type="protein sequence ID" value="WOL19509.1"/>
    <property type="molecule type" value="Genomic_DNA"/>
</dbReference>
<dbReference type="Proteomes" id="UP001327560">
    <property type="component" value="Chromosome 9"/>
</dbReference>
<dbReference type="Pfam" id="PF14009">
    <property type="entry name" value="PADRE"/>
    <property type="match status" value="1"/>
</dbReference>
<dbReference type="InterPro" id="IPR025322">
    <property type="entry name" value="PADRE_dom"/>
</dbReference>
<proteinExistence type="predicted"/>
<feature type="region of interest" description="Disordered" evidence="1">
    <location>
        <begin position="208"/>
        <end position="230"/>
    </location>
</feature>
<keyword evidence="3" id="KW-1185">Reference proteome</keyword>
<reference evidence="2 3" key="1">
    <citation type="submission" date="2023-10" db="EMBL/GenBank/DDBJ databases">
        <title>Chromosome-scale genome assembly provides insights into flower coloration mechanisms of Canna indica.</title>
        <authorList>
            <person name="Li C."/>
        </authorList>
    </citation>
    <scope>NUCLEOTIDE SEQUENCE [LARGE SCALE GENOMIC DNA]</scope>
    <source>
        <tissue evidence="2">Flower</tissue>
    </source>
</reference>
<organism evidence="2 3">
    <name type="scientific">Canna indica</name>
    <name type="common">Indian-shot</name>
    <dbReference type="NCBI Taxonomy" id="4628"/>
    <lineage>
        <taxon>Eukaryota</taxon>
        <taxon>Viridiplantae</taxon>
        <taxon>Streptophyta</taxon>
        <taxon>Embryophyta</taxon>
        <taxon>Tracheophyta</taxon>
        <taxon>Spermatophyta</taxon>
        <taxon>Magnoliopsida</taxon>
        <taxon>Liliopsida</taxon>
        <taxon>Zingiberales</taxon>
        <taxon>Cannaceae</taxon>
        <taxon>Canna</taxon>
    </lineage>
</organism>
<gene>
    <name evidence="2" type="ORF">Cni_G28307</name>
</gene>